<dbReference type="EMBL" id="BFAZ01000002">
    <property type="protein sequence ID" value="GBF40875.1"/>
    <property type="molecule type" value="Genomic_DNA"/>
</dbReference>
<keyword evidence="2" id="KW-1185">Reference proteome</keyword>
<evidence type="ECO:0000313" key="2">
    <source>
        <dbReference type="Proteomes" id="UP000245206"/>
    </source>
</evidence>
<sequence>MPVKLQFATIKLVLPEIAPFVARTVAVPALDVAVTRPVEADIVAWLIPDEIDHVT</sequence>
<dbReference type="Proteomes" id="UP000245206">
    <property type="component" value="Unassembled WGS sequence"/>
</dbReference>
<proteinExistence type="predicted"/>
<evidence type="ECO:0000313" key="1">
    <source>
        <dbReference type="EMBL" id="GBF40875.1"/>
    </source>
</evidence>
<accession>A0A2P2D8D6</accession>
<organism evidence="1 2">
    <name type="scientific">Leptospira ellinghausenii</name>
    <dbReference type="NCBI Taxonomy" id="1917822"/>
    <lineage>
        <taxon>Bacteria</taxon>
        <taxon>Pseudomonadati</taxon>
        <taxon>Spirochaetota</taxon>
        <taxon>Spirochaetia</taxon>
        <taxon>Leptospirales</taxon>
        <taxon>Leptospiraceae</taxon>
        <taxon>Leptospira</taxon>
    </lineage>
</organism>
<dbReference type="AlphaFoldDB" id="A0A2P2D8D6"/>
<protein>
    <submittedName>
        <fullName evidence="1">Aerotolerance operon</fullName>
    </submittedName>
</protein>
<reference evidence="2" key="1">
    <citation type="journal article" date="2019" name="Microbiol. Immunol.">
        <title>Molecular and phenotypic characterization of Leptospira johnsonii sp. nov., Leptospira ellinghausenii sp. nov. and Leptospira ryugenii sp. nov. isolated from soil and water in Japan.</title>
        <authorList>
            <person name="Masuzawa T."/>
            <person name="Saito M."/>
            <person name="Nakao R."/>
            <person name="Nikaido Y."/>
            <person name="Matsumoto M."/>
            <person name="Ogawa M."/>
            <person name="Yokoyama M."/>
            <person name="Hidaka Y."/>
            <person name="Tomita J."/>
            <person name="Sakakibara K."/>
            <person name="Suzuki K."/>
            <person name="Yasuda S."/>
            <person name="Sato H."/>
            <person name="Yamaguchi M."/>
            <person name="Yoshida S.I."/>
            <person name="Koizumi N."/>
            <person name="Kawamura Y."/>
        </authorList>
    </citation>
    <scope>NUCLEOTIDE SEQUENCE [LARGE SCALE GENOMIC DNA]</scope>
    <source>
        <strain evidence="2">E18</strain>
    </source>
</reference>
<comment type="caution">
    <text evidence="1">The sequence shown here is derived from an EMBL/GenBank/DDBJ whole genome shotgun (WGS) entry which is preliminary data.</text>
</comment>
<name>A0A2P2D8D6_9LEPT</name>
<gene>
    <name evidence="1" type="ORF">LPTSP2_01410</name>
</gene>